<comment type="catalytic activity">
    <reaction evidence="10">
        <text>pretRNA = a 3'-half-tRNA molecule with a 5'-OH end + a 5'-half-tRNA molecule with a 2',3'-cyclic phosphate end + an intron with a 2',3'-cyclic phosphate and a 5'-hydroxyl terminus.</text>
        <dbReference type="EC" id="4.6.1.16"/>
    </reaction>
</comment>
<dbReference type="Pfam" id="PF26577">
    <property type="entry name" value="TSEN34_N"/>
    <property type="match status" value="1"/>
</dbReference>
<dbReference type="InterPro" id="IPR006677">
    <property type="entry name" value="tRNA_intron_Endonuc_cat-like"/>
</dbReference>
<comment type="similarity">
    <text evidence="2">Belongs to the mitochondrial carrier (TC 2.A.29) family.</text>
</comment>
<comment type="caution">
    <text evidence="15">The sequence shown here is derived from an EMBL/GenBank/DDBJ whole genome shotgun (WGS) entry which is preliminary data.</text>
</comment>
<dbReference type="GO" id="GO:0003676">
    <property type="term" value="F:nucleic acid binding"/>
    <property type="evidence" value="ECO:0007669"/>
    <property type="project" value="InterPro"/>
</dbReference>
<reference evidence="15 16" key="1">
    <citation type="submission" date="2015-12" db="EMBL/GenBank/DDBJ databases">
        <title>Draft genome sequence of Moniliophthora roreri, the causal agent of frosty pod rot of cacao.</title>
        <authorList>
            <person name="Aime M.C."/>
            <person name="Diaz-Valderrama J.R."/>
            <person name="Kijpornyongpan T."/>
            <person name="Phillips-Mora W."/>
        </authorList>
    </citation>
    <scope>NUCLEOTIDE SEQUENCE [LARGE SCALE GENOMIC DNA]</scope>
    <source>
        <strain evidence="15 16">MCA 2952</strain>
    </source>
</reference>
<evidence type="ECO:0000259" key="14">
    <source>
        <dbReference type="Pfam" id="PF26577"/>
    </source>
</evidence>
<evidence type="ECO:0000259" key="13">
    <source>
        <dbReference type="Pfam" id="PF01974"/>
    </source>
</evidence>
<dbReference type="EMBL" id="LATX01002203">
    <property type="protein sequence ID" value="KTB32793.1"/>
    <property type="molecule type" value="Genomic_DNA"/>
</dbReference>
<dbReference type="InterPro" id="IPR036167">
    <property type="entry name" value="tRNA_intron_Endo_cat-like_sf"/>
</dbReference>
<evidence type="ECO:0000256" key="6">
    <source>
        <dbReference type="ARBA" id="ARBA00022692"/>
    </source>
</evidence>
<sequence>MSQTPIQICVANKRAFIWDVEDIAKIRSDHRICGILAGTLPHLSQQNVFLGVPVVLMPEEVVLLIENGLAVLVDDPKAYPDPTISQFQHWLEDESRNRKYQQDAFGLKNTKDSVLDRSMSEEAVKKRKERELKRQKKAAQLQQLSVVEDGTSTTVPPLLVPEEPPISKDTTSTPANTVIPALSDSLEWYSPDSSIYDSIDAAKASGIWEFPKNVQERARCGVFRDLWEQGFFIGIGIKFGAEYLVYPGDPLRYHSHFAATVVDSPTQAIRPMEIVAHGRLGTATKKTHLLCCWDDGVKKVTYLSIDRPAPKAGMVQQPAQPPSFFPTAALDHAAAGLGAGVVATLCMNPLDMLKVKFQVATTNPRGGIGKQIWYALKDIHAERGWKGLYRGVGPNIAGNASSWGLYFWFYNILKKRASGGDVTKPLSPQEYLLCSAEASAVTAIMTNPLWVVRVRMFTSQANSPDAYRGLFHGLQTIVRNEGVQGLFRGTSLALFGVSNGAIQFMAYEEMKRWGFERKRKQFEKQGKAWSTEVDKLSNTSYTVMSAASKLLALSVTYPYQVIRSRIQNDASTHAYPTIRSTIQRTWTAEGFRGFYRGLATNLVRVLPGTCVTFVVYENLAWLLRSTAAKREEMRRNKES</sequence>
<comment type="similarity">
    <text evidence="3">Belongs to the tRNA-intron endonuclease family.</text>
</comment>
<keyword evidence="5" id="KW-0813">Transport</keyword>
<dbReference type="Pfam" id="PF00153">
    <property type="entry name" value="Mito_carr"/>
    <property type="match status" value="3"/>
</dbReference>
<dbReference type="PANTHER" id="PTHR45683">
    <property type="entry name" value="MITOCHONDRIAL NICOTINAMIDE ADENINE DINUCLEOTIDE TRANSPORTER 1-RELATED-RELATED"/>
    <property type="match status" value="1"/>
</dbReference>
<evidence type="ECO:0000256" key="4">
    <source>
        <dbReference type="ARBA" id="ARBA00012573"/>
    </source>
</evidence>
<evidence type="ECO:0000256" key="2">
    <source>
        <dbReference type="ARBA" id="ARBA00006375"/>
    </source>
</evidence>
<dbReference type="GO" id="GO:0000213">
    <property type="term" value="F:tRNA-intron lyase activity"/>
    <property type="evidence" value="ECO:0007669"/>
    <property type="project" value="UniProtKB-EC"/>
</dbReference>
<evidence type="ECO:0000256" key="12">
    <source>
        <dbReference type="SAM" id="MobiDB-lite"/>
    </source>
</evidence>
<comment type="subcellular location">
    <subcellularLocation>
        <location evidence="1">Membrane</location>
        <topology evidence="1">Multi-pass membrane protein</topology>
    </subcellularLocation>
</comment>
<dbReference type="InterPro" id="IPR018108">
    <property type="entry name" value="MCP_transmembrane"/>
</dbReference>
<dbReference type="Proteomes" id="UP000054988">
    <property type="component" value="Unassembled WGS sequence"/>
</dbReference>
<keyword evidence="9 11" id="KW-0472">Membrane</keyword>
<dbReference type="CDD" id="cd22363">
    <property type="entry name" value="tRNA-intron_lyase_C"/>
    <property type="match status" value="1"/>
</dbReference>
<feature type="repeat" description="Solcar" evidence="11">
    <location>
        <begin position="426"/>
        <end position="513"/>
    </location>
</feature>
<evidence type="ECO:0000256" key="5">
    <source>
        <dbReference type="ARBA" id="ARBA00022448"/>
    </source>
</evidence>
<evidence type="ECO:0000256" key="10">
    <source>
        <dbReference type="ARBA" id="ARBA00034031"/>
    </source>
</evidence>
<feature type="domain" description="TSEN34 N-terminal" evidence="14">
    <location>
        <begin position="6"/>
        <end position="75"/>
    </location>
</feature>
<dbReference type="Gene3D" id="1.50.40.10">
    <property type="entry name" value="Mitochondrial carrier domain"/>
    <property type="match status" value="1"/>
</dbReference>
<evidence type="ECO:0000313" key="16">
    <source>
        <dbReference type="Proteomes" id="UP000054988"/>
    </source>
</evidence>
<dbReference type="GO" id="GO:0055085">
    <property type="term" value="P:transmembrane transport"/>
    <property type="evidence" value="ECO:0007669"/>
    <property type="project" value="InterPro"/>
</dbReference>
<dbReference type="AlphaFoldDB" id="A0A0W0F901"/>
<feature type="domain" description="tRNA intron endonuclease catalytic" evidence="13">
    <location>
        <begin position="219"/>
        <end position="297"/>
    </location>
</feature>
<dbReference type="SUPFAM" id="SSF103506">
    <property type="entry name" value="Mitochondrial carrier"/>
    <property type="match status" value="1"/>
</dbReference>
<name>A0A0W0F901_MONRR</name>
<dbReference type="eggNOG" id="KOG0764">
    <property type="taxonomic scope" value="Eukaryota"/>
</dbReference>
<evidence type="ECO:0000256" key="1">
    <source>
        <dbReference type="ARBA" id="ARBA00004141"/>
    </source>
</evidence>
<evidence type="ECO:0000256" key="11">
    <source>
        <dbReference type="PROSITE-ProRule" id="PRU00282"/>
    </source>
</evidence>
<evidence type="ECO:0000256" key="9">
    <source>
        <dbReference type="ARBA" id="ARBA00023136"/>
    </source>
</evidence>
<dbReference type="InterPro" id="IPR011856">
    <property type="entry name" value="tRNA_endonuc-like_dom_sf"/>
</dbReference>
<feature type="region of interest" description="Disordered" evidence="12">
    <location>
        <begin position="152"/>
        <end position="175"/>
    </location>
</feature>
<protein>
    <recommendedName>
        <fullName evidence="4">tRNA-intron lyase</fullName>
        <ecNumber evidence="4">4.6.1.16</ecNumber>
    </recommendedName>
</protein>
<dbReference type="Pfam" id="PF01974">
    <property type="entry name" value="tRNA_int_endo"/>
    <property type="match status" value="1"/>
</dbReference>
<evidence type="ECO:0000313" key="15">
    <source>
        <dbReference type="EMBL" id="KTB32793.1"/>
    </source>
</evidence>
<dbReference type="PROSITE" id="PS50920">
    <property type="entry name" value="SOLCAR"/>
    <property type="match status" value="3"/>
</dbReference>
<dbReference type="Gene3D" id="3.40.1350.10">
    <property type="match status" value="1"/>
</dbReference>
<dbReference type="InterPro" id="IPR023395">
    <property type="entry name" value="MCP_dom_sf"/>
</dbReference>
<dbReference type="EC" id="4.6.1.16" evidence="4"/>
<dbReference type="InterPro" id="IPR044712">
    <property type="entry name" value="SLC25A32-like"/>
</dbReference>
<evidence type="ECO:0000256" key="8">
    <source>
        <dbReference type="ARBA" id="ARBA00022989"/>
    </source>
</evidence>
<dbReference type="GO" id="GO:0006862">
    <property type="term" value="P:nucleotide transport"/>
    <property type="evidence" value="ECO:0007669"/>
    <property type="project" value="InterPro"/>
</dbReference>
<evidence type="ECO:0000256" key="7">
    <source>
        <dbReference type="ARBA" id="ARBA00022737"/>
    </source>
</evidence>
<dbReference type="GO" id="GO:0016020">
    <property type="term" value="C:membrane"/>
    <property type="evidence" value="ECO:0007669"/>
    <property type="project" value="UniProtKB-SubCell"/>
</dbReference>
<keyword evidence="7" id="KW-0677">Repeat</keyword>
<dbReference type="GO" id="GO:0006388">
    <property type="term" value="P:tRNA splicing, via endonucleolytic cleavage and ligation"/>
    <property type="evidence" value="ECO:0007669"/>
    <property type="project" value="InterPro"/>
</dbReference>
<organism evidence="15 16">
    <name type="scientific">Moniliophthora roreri</name>
    <name type="common">Frosty pod rot fungus</name>
    <name type="synonym">Monilia roreri</name>
    <dbReference type="NCBI Taxonomy" id="221103"/>
    <lineage>
        <taxon>Eukaryota</taxon>
        <taxon>Fungi</taxon>
        <taxon>Dikarya</taxon>
        <taxon>Basidiomycota</taxon>
        <taxon>Agaricomycotina</taxon>
        <taxon>Agaricomycetes</taxon>
        <taxon>Agaricomycetidae</taxon>
        <taxon>Agaricales</taxon>
        <taxon>Marasmiineae</taxon>
        <taxon>Marasmiaceae</taxon>
        <taxon>Moniliophthora</taxon>
    </lineage>
</organism>
<feature type="repeat" description="Solcar" evidence="11">
    <location>
        <begin position="536"/>
        <end position="622"/>
    </location>
</feature>
<dbReference type="SUPFAM" id="SSF53032">
    <property type="entry name" value="tRNA-intron endonuclease catalytic domain-like"/>
    <property type="match status" value="1"/>
</dbReference>
<feature type="repeat" description="Solcar" evidence="11">
    <location>
        <begin position="327"/>
        <end position="416"/>
    </location>
</feature>
<evidence type="ECO:0000256" key="3">
    <source>
        <dbReference type="ARBA" id="ARBA00008078"/>
    </source>
</evidence>
<gene>
    <name evidence="15" type="ORF">WG66_14596</name>
</gene>
<proteinExistence type="inferred from homology"/>
<keyword evidence="6 11" id="KW-0812">Transmembrane</keyword>
<dbReference type="GO" id="GO:0005634">
    <property type="term" value="C:nucleus"/>
    <property type="evidence" value="ECO:0007669"/>
    <property type="project" value="UniProtKB-ARBA"/>
</dbReference>
<keyword evidence="8" id="KW-1133">Transmembrane helix</keyword>
<dbReference type="InterPro" id="IPR059049">
    <property type="entry name" value="TSEN34_N"/>
</dbReference>
<accession>A0A0W0F901</accession>